<dbReference type="EMBL" id="CP147247">
    <property type="protein sequence ID" value="WYJ88372.1"/>
    <property type="molecule type" value="Genomic_DNA"/>
</dbReference>
<dbReference type="Proteomes" id="UP000195141">
    <property type="component" value="Chromosome"/>
</dbReference>
<dbReference type="EMBL" id="NGMM01000001">
    <property type="protein sequence ID" value="OTP18326.1"/>
    <property type="molecule type" value="Genomic_DNA"/>
</dbReference>
<reference evidence="3" key="2">
    <citation type="submission" date="2017-05" db="EMBL/GenBank/DDBJ databases">
        <authorList>
            <consortium name="The Broad Institute Genomics Platform"/>
            <consortium name="The Broad Institute Genomic Center for Infectious Diseases"/>
            <person name="Earl A."/>
            <person name="Manson A."/>
            <person name="Schwartman J."/>
            <person name="Gilmore M."/>
            <person name="Abouelleil A."/>
            <person name="Cao P."/>
            <person name="Chapman S."/>
            <person name="Cusick C."/>
            <person name="Shea T."/>
            <person name="Young S."/>
            <person name="Neafsey D."/>
            <person name="Nusbaum C."/>
            <person name="Birren B."/>
        </authorList>
    </citation>
    <scope>NUCLEOTIDE SEQUENCE</scope>
    <source>
        <strain evidence="3">9E7_DIV0242</strain>
    </source>
</reference>
<dbReference type="PROSITE" id="PS51257">
    <property type="entry name" value="PROKAR_LIPOPROTEIN"/>
    <property type="match status" value="1"/>
</dbReference>
<dbReference type="OrthoDB" id="2194919at2"/>
<evidence type="ECO:0000313" key="4">
    <source>
        <dbReference type="Proteomes" id="UP000195141"/>
    </source>
</evidence>
<feature type="chain" id="PRO_5039729352" description="Lipoprotein" evidence="1">
    <location>
        <begin position="23"/>
        <end position="123"/>
    </location>
</feature>
<reference evidence="2" key="1">
    <citation type="submission" date="2017-05" db="EMBL/GenBank/DDBJ databases">
        <title>The Genome Sequence of Enterococcus sp. 9E7_DIV0242.</title>
        <authorList>
            <consortium name="The Broad Institute Genomics Platform"/>
            <consortium name="The Broad Institute Genomic Center for Infectious Diseases"/>
            <person name="Earl A."/>
            <person name="Manson A."/>
            <person name="Schwartman J."/>
            <person name="Gilmore M."/>
            <person name="Abouelleil A."/>
            <person name="Cao P."/>
            <person name="Chapman S."/>
            <person name="Cusick C."/>
            <person name="Shea T."/>
            <person name="Young S."/>
            <person name="Neafsey D."/>
            <person name="Nusbaum C."/>
            <person name="Birren B."/>
        </authorList>
    </citation>
    <scope>NUCLEOTIDE SEQUENCE [LARGE SCALE GENOMIC DNA]</scope>
    <source>
        <strain evidence="2">9E7_DIV0242</strain>
    </source>
</reference>
<feature type="signal peptide" evidence="1">
    <location>
        <begin position="1"/>
        <end position="22"/>
    </location>
</feature>
<keyword evidence="1" id="KW-0732">Signal</keyword>
<gene>
    <name evidence="3" type="ORF">A5888_000091</name>
    <name evidence="2" type="ORF">A5888_000140</name>
</gene>
<evidence type="ECO:0000313" key="3">
    <source>
        <dbReference type="EMBL" id="WYJ88372.1"/>
    </source>
</evidence>
<sequence length="123" mass="14315">MKNYRLLVVFLVVFLSSCGSQEHIDAFDHQVEEKVEKIYKQYSATEFQNGEIPPNTLVQLHGMITVTDNEDGQSIKKNDRFILEAEGERYQVINSSDSEWQLLDRVTVYGEYYGFIKAEEIKK</sequence>
<protein>
    <recommendedName>
        <fullName evidence="5">Lipoprotein</fullName>
    </recommendedName>
</protein>
<name>A0A242KBI8_9ENTE</name>
<organism evidence="2">
    <name type="scientific">Candidatus Enterococcus clewellii</name>
    <dbReference type="NCBI Taxonomy" id="1834193"/>
    <lineage>
        <taxon>Bacteria</taxon>
        <taxon>Bacillati</taxon>
        <taxon>Bacillota</taxon>
        <taxon>Bacilli</taxon>
        <taxon>Lactobacillales</taxon>
        <taxon>Enterococcaceae</taxon>
        <taxon>Enterococcus</taxon>
    </lineage>
</organism>
<evidence type="ECO:0000256" key="1">
    <source>
        <dbReference type="SAM" id="SignalP"/>
    </source>
</evidence>
<accession>A0A242KBI8</accession>
<evidence type="ECO:0000313" key="2">
    <source>
        <dbReference type="EMBL" id="OTP18326.1"/>
    </source>
</evidence>
<evidence type="ECO:0008006" key="5">
    <source>
        <dbReference type="Google" id="ProtNLM"/>
    </source>
</evidence>
<keyword evidence="4" id="KW-1185">Reference proteome</keyword>
<dbReference type="AlphaFoldDB" id="A0A242KBI8"/>
<reference evidence="3" key="3">
    <citation type="submission" date="2024-03" db="EMBL/GenBank/DDBJ databases">
        <title>The Genome Sequence of Enterococcus sp. DIV0242b.</title>
        <authorList>
            <consortium name="The Broad Institute Genomics Platform"/>
            <consortium name="The Broad Institute Microbial Omics Core"/>
            <consortium name="The Broad Institute Genomic Center for Infectious Diseases"/>
            <person name="Earl A."/>
            <person name="Manson A."/>
            <person name="Gilmore M."/>
            <person name="Schwartman J."/>
            <person name="Shea T."/>
            <person name="Abouelleil A."/>
            <person name="Cao P."/>
            <person name="Chapman S."/>
            <person name="Cusick C."/>
            <person name="Young S."/>
            <person name="Neafsey D."/>
            <person name="Nusbaum C."/>
            <person name="Birren B."/>
        </authorList>
    </citation>
    <scope>NUCLEOTIDE SEQUENCE</scope>
    <source>
        <strain evidence="3">9E7_DIV0242</strain>
    </source>
</reference>
<dbReference type="RefSeq" id="WP_086347326.1">
    <property type="nucleotide sequence ID" value="NZ_CP147247.1"/>
</dbReference>
<proteinExistence type="predicted"/>